<dbReference type="InterPro" id="IPR050553">
    <property type="entry name" value="Thioredoxin_ResA/DsbE_sf"/>
</dbReference>
<dbReference type="InterPro" id="IPR017937">
    <property type="entry name" value="Thioredoxin_CS"/>
</dbReference>
<protein>
    <submittedName>
        <fullName evidence="7">Thiol-disulfide oxidoreductase ResA</fullName>
    </submittedName>
</protein>
<reference evidence="7 8" key="1">
    <citation type="journal article" date="2018" name="J. Microbiol.">
        <title>Bacillus spongiae sp. nov., isolated from sponge of Jeju Island.</title>
        <authorList>
            <person name="Lee G.E."/>
            <person name="Im W.T."/>
            <person name="Park J.S."/>
        </authorList>
    </citation>
    <scope>NUCLEOTIDE SEQUENCE [LARGE SCALE GENOMIC DNA]</scope>
    <source>
        <strain evidence="7 8">135PIL107-10</strain>
    </source>
</reference>
<evidence type="ECO:0000256" key="4">
    <source>
        <dbReference type="ARBA" id="ARBA00023157"/>
    </source>
</evidence>
<dbReference type="Gene3D" id="3.40.30.10">
    <property type="entry name" value="Glutaredoxin"/>
    <property type="match status" value="1"/>
</dbReference>
<comment type="caution">
    <text evidence="7">The sequence shown here is derived from an EMBL/GenBank/DDBJ whole genome shotgun (WGS) entry which is preliminary data.</text>
</comment>
<dbReference type="SUPFAM" id="SSF52833">
    <property type="entry name" value="Thioredoxin-like"/>
    <property type="match status" value="1"/>
</dbReference>
<evidence type="ECO:0000256" key="2">
    <source>
        <dbReference type="ARBA" id="ARBA00022748"/>
    </source>
</evidence>
<evidence type="ECO:0000259" key="6">
    <source>
        <dbReference type="PROSITE" id="PS51352"/>
    </source>
</evidence>
<keyword evidence="3" id="KW-0812">Transmembrane</keyword>
<accession>A0ABU8HD67</accession>
<dbReference type="NCBIfam" id="NF002854">
    <property type="entry name" value="PRK03147.1"/>
    <property type="match status" value="1"/>
</dbReference>
<dbReference type="EMBL" id="JBBAXC010000006">
    <property type="protein sequence ID" value="MEI5907139.1"/>
    <property type="molecule type" value="Genomic_DNA"/>
</dbReference>
<evidence type="ECO:0000313" key="8">
    <source>
        <dbReference type="Proteomes" id="UP001312865"/>
    </source>
</evidence>
<dbReference type="InterPro" id="IPR013766">
    <property type="entry name" value="Thioredoxin_domain"/>
</dbReference>
<keyword evidence="3" id="KW-0735">Signal-anchor</keyword>
<sequence>MQKKKNRLLMRSAILVILLLAVGYTLYAATTKESREAIKAGQVAPDFVLTDLGGESHKLSDYQGQGVFLNFWGTYCPPCEKEMPAMNSQYNVYKDQGVQILAVNVGESDYQVKKFVDKYKLDFPVLIDKEEDVKQAYGVFDLPVTFLINPDGEIERILKGELSEQTISEHMEKIKP</sequence>
<evidence type="ECO:0000256" key="1">
    <source>
        <dbReference type="ARBA" id="ARBA00004196"/>
    </source>
</evidence>
<gene>
    <name evidence="7" type="primary">resA</name>
    <name evidence="7" type="ORF">WAK64_08730</name>
</gene>
<dbReference type="RefSeq" id="WP_336586577.1">
    <property type="nucleotide sequence ID" value="NZ_JBBAXC010000006.1"/>
</dbReference>
<dbReference type="PROSITE" id="PS51352">
    <property type="entry name" value="THIOREDOXIN_2"/>
    <property type="match status" value="1"/>
</dbReference>
<feature type="domain" description="Thioredoxin" evidence="6">
    <location>
        <begin position="38"/>
        <end position="176"/>
    </location>
</feature>
<dbReference type="PROSITE" id="PS00194">
    <property type="entry name" value="THIOREDOXIN_1"/>
    <property type="match status" value="1"/>
</dbReference>
<dbReference type="PANTHER" id="PTHR42852:SF6">
    <property type="entry name" value="THIOL:DISULFIDE INTERCHANGE PROTEIN DSBE"/>
    <property type="match status" value="1"/>
</dbReference>
<evidence type="ECO:0000313" key="7">
    <source>
        <dbReference type="EMBL" id="MEI5907139.1"/>
    </source>
</evidence>
<keyword evidence="5" id="KW-0676">Redox-active center</keyword>
<organism evidence="7 8">
    <name type="scientific">Bacillus spongiae</name>
    <dbReference type="NCBI Taxonomy" id="2683610"/>
    <lineage>
        <taxon>Bacteria</taxon>
        <taxon>Bacillati</taxon>
        <taxon>Bacillota</taxon>
        <taxon>Bacilli</taxon>
        <taxon>Bacillales</taxon>
        <taxon>Bacillaceae</taxon>
        <taxon>Bacillus</taxon>
    </lineage>
</organism>
<evidence type="ECO:0000256" key="5">
    <source>
        <dbReference type="ARBA" id="ARBA00023284"/>
    </source>
</evidence>
<keyword evidence="2" id="KW-0201">Cytochrome c-type biogenesis</keyword>
<keyword evidence="8" id="KW-1185">Reference proteome</keyword>
<keyword evidence="4" id="KW-1015">Disulfide bond</keyword>
<dbReference type="InterPro" id="IPR036249">
    <property type="entry name" value="Thioredoxin-like_sf"/>
</dbReference>
<dbReference type="Pfam" id="PF00578">
    <property type="entry name" value="AhpC-TSA"/>
    <property type="match status" value="1"/>
</dbReference>
<evidence type="ECO:0000256" key="3">
    <source>
        <dbReference type="ARBA" id="ARBA00022968"/>
    </source>
</evidence>
<proteinExistence type="predicted"/>
<dbReference type="InterPro" id="IPR000866">
    <property type="entry name" value="AhpC/TSA"/>
</dbReference>
<dbReference type="PANTHER" id="PTHR42852">
    <property type="entry name" value="THIOL:DISULFIDE INTERCHANGE PROTEIN DSBE"/>
    <property type="match status" value="1"/>
</dbReference>
<name>A0ABU8HD67_9BACI</name>
<comment type="subcellular location">
    <subcellularLocation>
        <location evidence="1">Cell envelope</location>
    </subcellularLocation>
</comment>
<dbReference type="Proteomes" id="UP001312865">
    <property type="component" value="Unassembled WGS sequence"/>
</dbReference>
<dbReference type="CDD" id="cd02966">
    <property type="entry name" value="TlpA_like_family"/>
    <property type="match status" value="1"/>
</dbReference>